<dbReference type="PANTHER" id="PTHR12714">
    <property type="entry name" value="PROTEIN-S ISOPRENYLCYSTEINE O-METHYLTRANSFERASE"/>
    <property type="match status" value="1"/>
</dbReference>
<keyword evidence="5" id="KW-0256">Endoplasmic reticulum</keyword>
<gene>
    <name evidence="6" type="ORF">OH76DRAFT_1350868</name>
</gene>
<keyword evidence="4 5" id="KW-0472">Membrane</keyword>
<dbReference type="Pfam" id="PF04140">
    <property type="entry name" value="ICMT"/>
    <property type="match status" value="1"/>
</dbReference>
<evidence type="ECO:0000256" key="2">
    <source>
        <dbReference type="ARBA" id="ARBA00022692"/>
    </source>
</evidence>
<dbReference type="Gene3D" id="1.20.120.1630">
    <property type="match status" value="1"/>
</dbReference>
<name>A0A371DA20_9APHY</name>
<comment type="subcellular location">
    <subcellularLocation>
        <location evidence="5">Endoplasmic reticulum membrane</location>
        <topology evidence="5">Multi-pass membrane protein</topology>
    </subcellularLocation>
    <subcellularLocation>
        <location evidence="1">Membrane</location>
        <topology evidence="1">Multi-pass membrane protein</topology>
    </subcellularLocation>
</comment>
<feature type="transmembrane region" description="Helical" evidence="5">
    <location>
        <begin position="59"/>
        <end position="77"/>
    </location>
</feature>
<keyword evidence="5" id="KW-0808">Transferase</keyword>
<evidence type="ECO:0000256" key="5">
    <source>
        <dbReference type="RuleBase" id="RU362022"/>
    </source>
</evidence>
<reference evidence="6 7" key="1">
    <citation type="journal article" date="2018" name="Biotechnol. Biofuels">
        <title>Integrative visual omics of the white-rot fungus Polyporus brumalis exposes the biotechnological potential of its oxidative enzymes for delignifying raw plant biomass.</title>
        <authorList>
            <person name="Miyauchi S."/>
            <person name="Rancon A."/>
            <person name="Drula E."/>
            <person name="Hage H."/>
            <person name="Chaduli D."/>
            <person name="Favel A."/>
            <person name="Grisel S."/>
            <person name="Henrissat B."/>
            <person name="Herpoel-Gimbert I."/>
            <person name="Ruiz-Duenas F.J."/>
            <person name="Chevret D."/>
            <person name="Hainaut M."/>
            <person name="Lin J."/>
            <person name="Wang M."/>
            <person name="Pangilinan J."/>
            <person name="Lipzen A."/>
            <person name="Lesage-Meessen L."/>
            <person name="Navarro D."/>
            <person name="Riley R."/>
            <person name="Grigoriev I.V."/>
            <person name="Zhou S."/>
            <person name="Raouche S."/>
            <person name="Rosso M.N."/>
        </authorList>
    </citation>
    <scope>NUCLEOTIDE SEQUENCE [LARGE SCALE GENOMIC DNA]</scope>
    <source>
        <strain evidence="6 7">BRFM 1820</strain>
    </source>
</reference>
<protein>
    <recommendedName>
        <fullName evidence="5">Protein-S-isoprenylcysteine O-methyltransferase</fullName>
        <ecNumber evidence="5">2.1.1.100</ecNumber>
    </recommendedName>
</protein>
<feature type="transmembrane region" description="Helical" evidence="5">
    <location>
        <begin position="178"/>
        <end position="196"/>
    </location>
</feature>
<evidence type="ECO:0000313" key="6">
    <source>
        <dbReference type="EMBL" id="RDX49377.1"/>
    </source>
</evidence>
<keyword evidence="5" id="KW-0949">S-adenosyl-L-methionine</keyword>
<dbReference type="GO" id="GO:0032259">
    <property type="term" value="P:methylation"/>
    <property type="evidence" value="ECO:0007669"/>
    <property type="project" value="UniProtKB-KW"/>
</dbReference>
<dbReference type="InterPro" id="IPR007269">
    <property type="entry name" value="ICMT_MeTrfase"/>
</dbReference>
<evidence type="ECO:0000256" key="3">
    <source>
        <dbReference type="ARBA" id="ARBA00022989"/>
    </source>
</evidence>
<keyword evidence="2 5" id="KW-0812">Transmembrane</keyword>
<keyword evidence="7" id="KW-1185">Reference proteome</keyword>
<dbReference type="OrthoDB" id="422086at2759"/>
<dbReference type="EC" id="2.1.1.100" evidence="5"/>
<dbReference type="GO" id="GO:0004671">
    <property type="term" value="F:protein C-terminal S-isoprenylcysteine carboxyl O-methyltransferase activity"/>
    <property type="evidence" value="ECO:0007669"/>
    <property type="project" value="UniProtKB-EC"/>
</dbReference>
<sequence length="302" mass="32656">MSATDVIPPLIKVLSLLATGYAVHRSLSPPNPPPSPKTCIDNRTLFERAIRHVTFCSKMMTWAVVLADAFVTLYLAFPSPATHSLTPFASQLLPSSASPASSSSSSQPSAPSDLASALTSPSLIFLLGAALAIAGGWLRIACFRALGSLFTFELTIHPTHKLITEGPYGHVRHPSYTGVYATLLGSTTVMLAPSAWLHEAWLAPSLCALVRTVNPFVFAAASATASGTDAALDAEPSFNSVSRVGAVLAWFFAVFWVTKVVYALRSTNKRVVTEDRELHRVFGAQWDEWAARVQWRLLPWVY</sequence>
<dbReference type="PANTHER" id="PTHR12714:SF9">
    <property type="entry name" value="PROTEIN-S-ISOPRENYLCYSTEINE O-METHYLTRANSFERASE"/>
    <property type="match status" value="1"/>
</dbReference>
<proteinExistence type="inferred from homology"/>
<dbReference type="AlphaFoldDB" id="A0A371DA20"/>
<organism evidence="6 7">
    <name type="scientific">Lentinus brumalis</name>
    <dbReference type="NCBI Taxonomy" id="2498619"/>
    <lineage>
        <taxon>Eukaryota</taxon>
        <taxon>Fungi</taxon>
        <taxon>Dikarya</taxon>
        <taxon>Basidiomycota</taxon>
        <taxon>Agaricomycotina</taxon>
        <taxon>Agaricomycetes</taxon>
        <taxon>Polyporales</taxon>
        <taxon>Polyporaceae</taxon>
        <taxon>Lentinus</taxon>
    </lineage>
</organism>
<feature type="transmembrane region" description="Helical" evidence="5">
    <location>
        <begin position="114"/>
        <end position="138"/>
    </location>
</feature>
<dbReference type="Proteomes" id="UP000256964">
    <property type="component" value="Unassembled WGS sequence"/>
</dbReference>
<dbReference type="EMBL" id="KZ857405">
    <property type="protein sequence ID" value="RDX49377.1"/>
    <property type="molecule type" value="Genomic_DNA"/>
</dbReference>
<keyword evidence="5" id="KW-0489">Methyltransferase</keyword>
<comment type="catalytic activity">
    <reaction evidence="5">
        <text>[protein]-C-terminal S-[(2E,6E)-farnesyl]-L-cysteine + S-adenosyl-L-methionine = [protein]-C-terminal S-[(2E,6E)-farnesyl]-L-cysteine methyl ester + S-adenosyl-L-homocysteine</text>
        <dbReference type="Rhea" id="RHEA:21672"/>
        <dbReference type="Rhea" id="RHEA-COMP:12125"/>
        <dbReference type="Rhea" id="RHEA-COMP:12126"/>
        <dbReference type="ChEBI" id="CHEBI:57856"/>
        <dbReference type="ChEBI" id="CHEBI:59789"/>
        <dbReference type="ChEBI" id="CHEBI:90510"/>
        <dbReference type="ChEBI" id="CHEBI:90511"/>
        <dbReference type="EC" id="2.1.1.100"/>
    </reaction>
</comment>
<evidence type="ECO:0000256" key="4">
    <source>
        <dbReference type="ARBA" id="ARBA00023136"/>
    </source>
</evidence>
<feature type="transmembrane region" description="Helical" evidence="5">
    <location>
        <begin position="244"/>
        <end position="264"/>
    </location>
</feature>
<keyword evidence="3 5" id="KW-1133">Transmembrane helix</keyword>
<evidence type="ECO:0000256" key="1">
    <source>
        <dbReference type="ARBA" id="ARBA00004141"/>
    </source>
</evidence>
<evidence type="ECO:0000313" key="7">
    <source>
        <dbReference type="Proteomes" id="UP000256964"/>
    </source>
</evidence>
<dbReference type="GO" id="GO:0005789">
    <property type="term" value="C:endoplasmic reticulum membrane"/>
    <property type="evidence" value="ECO:0007669"/>
    <property type="project" value="UniProtKB-SubCell"/>
</dbReference>
<accession>A0A371DA20</accession>
<comment type="similarity">
    <text evidence="5">Belongs to the class VI-like SAM-binding methyltransferase superfamily. Isoprenylcysteine carboxyl methyltransferase family.</text>
</comment>